<dbReference type="EMBL" id="AP018828">
    <property type="protein sequence ID" value="BBF82313.1"/>
    <property type="molecule type" value="Genomic_DNA"/>
</dbReference>
<protein>
    <submittedName>
        <fullName evidence="5">Peptidase, M23/M37 family</fullName>
    </submittedName>
</protein>
<reference evidence="6" key="1">
    <citation type="journal article" date="2017" name="Biotechnol. Biofuels">
        <title>Evaluation of environmental bacterial communities as a factor affecting the growth of duckweed Lemna minor.</title>
        <authorList>
            <person name="Ishizawa H."/>
            <person name="Kuroda M."/>
            <person name="Morikawa M."/>
            <person name="Ike M."/>
        </authorList>
    </citation>
    <scope>NUCLEOTIDE SEQUENCE [LARGE SCALE GENOMIC DNA]</scope>
    <source>
        <strain evidence="6">M6</strain>
    </source>
</reference>
<organism evidence="5 6">
    <name type="scientific">Asticcacaulis excentricus</name>
    <dbReference type="NCBI Taxonomy" id="78587"/>
    <lineage>
        <taxon>Bacteria</taxon>
        <taxon>Pseudomonadati</taxon>
        <taxon>Pseudomonadota</taxon>
        <taxon>Alphaproteobacteria</taxon>
        <taxon>Caulobacterales</taxon>
        <taxon>Caulobacteraceae</taxon>
        <taxon>Asticcacaulis</taxon>
    </lineage>
</organism>
<feature type="transmembrane region" description="Helical" evidence="2">
    <location>
        <begin position="41"/>
        <end position="66"/>
    </location>
</feature>
<dbReference type="AlphaFoldDB" id="A0A3G9GAE2"/>
<dbReference type="RefSeq" id="WP_013480216.1">
    <property type="nucleotide sequence ID" value="NZ_AP018828.1"/>
</dbReference>
<reference evidence="6" key="2">
    <citation type="journal article" date="2017" name="Plant Physiol. Biochem.">
        <title>Differential oxidative and antioxidative response of duckweed Lemna minor toward plant growth promoting/inhibiting bacteria.</title>
        <authorList>
            <person name="Ishizawa H."/>
            <person name="Kuroda M."/>
            <person name="Morikawa M."/>
            <person name="Ike M."/>
        </authorList>
    </citation>
    <scope>NUCLEOTIDE SEQUENCE [LARGE SCALE GENOMIC DNA]</scope>
    <source>
        <strain evidence="6">M6</strain>
    </source>
</reference>
<keyword evidence="1" id="KW-0732">Signal</keyword>
<evidence type="ECO:0000256" key="2">
    <source>
        <dbReference type="SAM" id="Phobius"/>
    </source>
</evidence>
<dbReference type="Pfam" id="PF01551">
    <property type="entry name" value="Peptidase_M23"/>
    <property type="match status" value="1"/>
</dbReference>
<dbReference type="InterPro" id="IPR016047">
    <property type="entry name" value="M23ase_b-sheet_dom"/>
</dbReference>
<proteinExistence type="predicted"/>
<dbReference type="OrthoDB" id="9805070at2"/>
<dbReference type="Proteomes" id="UP000278756">
    <property type="component" value="Chromosome 2"/>
</dbReference>
<evidence type="ECO:0000313" key="5">
    <source>
        <dbReference type="EMBL" id="BBF82313.1"/>
    </source>
</evidence>
<dbReference type="SUPFAM" id="SSF51261">
    <property type="entry name" value="Duplicated hybrid motif"/>
    <property type="match status" value="1"/>
</dbReference>
<feature type="domain" description="M23ase beta-sheet core" evidence="3">
    <location>
        <begin position="272"/>
        <end position="366"/>
    </location>
</feature>
<name>A0A3G9GAE2_9CAUL</name>
<dbReference type="GO" id="GO:0004222">
    <property type="term" value="F:metalloendopeptidase activity"/>
    <property type="evidence" value="ECO:0007669"/>
    <property type="project" value="TreeGrafter"/>
</dbReference>
<keyword evidence="2" id="KW-0472">Membrane</keyword>
<evidence type="ECO:0000256" key="1">
    <source>
        <dbReference type="ARBA" id="ARBA00022729"/>
    </source>
</evidence>
<evidence type="ECO:0000259" key="3">
    <source>
        <dbReference type="Pfam" id="PF01551"/>
    </source>
</evidence>
<dbReference type="InterPro" id="IPR050570">
    <property type="entry name" value="Cell_wall_metabolism_enzyme"/>
</dbReference>
<dbReference type="Pfam" id="PF19353">
    <property type="entry name" value="DUF5930"/>
    <property type="match status" value="1"/>
</dbReference>
<evidence type="ECO:0000259" key="4">
    <source>
        <dbReference type="Pfam" id="PF19353"/>
    </source>
</evidence>
<dbReference type="FunFam" id="2.70.70.10:FF:000006">
    <property type="entry name" value="M23 family peptidase"/>
    <property type="match status" value="1"/>
</dbReference>
<feature type="domain" description="DUF5930" evidence="4">
    <location>
        <begin position="1"/>
        <end position="110"/>
    </location>
</feature>
<keyword evidence="2" id="KW-0812">Transmembrane</keyword>
<evidence type="ECO:0000313" key="6">
    <source>
        <dbReference type="Proteomes" id="UP000278756"/>
    </source>
</evidence>
<dbReference type="PANTHER" id="PTHR21666">
    <property type="entry name" value="PEPTIDASE-RELATED"/>
    <property type="match status" value="1"/>
</dbReference>
<dbReference type="CDD" id="cd12797">
    <property type="entry name" value="M23_peptidase"/>
    <property type="match status" value="1"/>
</dbReference>
<accession>A0A3G9GAE2</accession>
<gene>
    <name evidence="5" type="ORF">EM6_2945</name>
</gene>
<sequence>MPKRSFHRLRSALEQTFPERHLYIRSGDETHGYILSTGKQFGFAVLATIGLTWLAMSTGAVFFMAISGGNGAEKQIMMARAQSERLVADRQARLDVLMKQSEASSGSLEQLAQTVEKRHGALVQILQDFKGVPGAAPALAPARIDPSMPPVERIYAVRAEQERMVSKAETFAKSRAERLRLAFRLAGLNPQSYAGAGSSALLETRDAKELATFLDVDQGFAERIRSAALNLSDMRGLEKSSRVLPFARPTVNTRMTSGFGVRFDPFTRRPKTHAGLDFAGPFLTPIHATAPGIVSFAGVRSGYGNCVEIDHGNGFKTRYAHMQSFAVRAGQRVGVGQRVGAMGSTGRSTGVHLHYEVWLNGRPQNPARFVKAGDYVQQN</sequence>
<dbReference type="InterPro" id="IPR011055">
    <property type="entry name" value="Dup_hybrid_motif"/>
</dbReference>
<dbReference type="InterPro" id="IPR045974">
    <property type="entry name" value="DUF5930"/>
</dbReference>
<dbReference type="PANTHER" id="PTHR21666:SF289">
    <property type="entry name" value="L-ALA--D-GLU ENDOPEPTIDASE"/>
    <property type="match status" value="1"/>
</dbReference>
<dbReference type="Gene3D" id="2.70.70.10">
    <property type="entry name" value="Glucose Permease (Domain IIA)"/>
    <property type="match status" value="1"/>
</dbReference>
<dbReference type="OMA" id="RGGPFIP"/>
<keyword evidence="2" id="KW-1133">Transmembrane helix</keyword>